<name>A0A9D1Z0G0_9BACT</name>
<organism evidence="10 11">
    <name type="scientific">Candidatus Alistipes intestinigallinarum</name>
    <dbReference type="NCBI Taxonomy" id="2838440"/>
    <lineage>
        <taxon>Bacteria</taxon>
        <taxon>Pseudomonadati</taxon>
        <taxon>Bacteroidota</taxon>
        <taxon>Bacteroidia</taxon>
        <taxon>Bacteroidales</taxon>
        <taxon>Rikenellaceae</taxon>
        <taxon>Alistipes</taxon>
    </lineage>
</organism>
<keyword evidence="5" id="KW-0720">Serine protease</keyword>
<dbReference type="InterPro" id="IPR003507">
    <property type="entry name" value="S66_fam"/>
</dbReference>
<dbReference type="InterPro" id="IPR027478">
    <property type="entry name" value="LdcA_N"/>
</dbReference>
<gene>
    <name evidence="10" type="ORF">H9828_06900</name>
</gene>
<dbReference type="GO" id="GO:0006508">
    <property type="term" value="P:proteolysis"/>
    <property type="evidence" value="ECO:0007669"/>
    <property type="project" value="UniProtKB-KW"/>
</dbReference>
<dbReference type="InterPro" id="IPR029062">
    <property type="entry name" value="Class_I_gatase-like"/>
</dbReference>
<comment type="caution">
    <text evidence="10">The sequence shown here is derived from an EMBL/GenBank/DDBJ whole genome shotgun (WGS) entry which is preliminary data.</text>
</comment>
<dbReference type="Gene3D" id="3.40.50.10740">
    <property type="entry name" value="Class I glutamine amidotransferase-like"/>
    <property type="match status" value="1"/>
</dbReference>
<feature type="active site" description="Charge relay system" evidence="6">
    <location>
        <position position="231"/>
    </location>
</feature>
<keyword evidence="3" id="KW-0645">Protease</keyword>
<feature type="chain" id="PRO_5038430524" evidence="7">
    <location>
        <begin position="19"/>
        <end position="331"/>
    </location>
</feature>
<sequence length="331" mass="36689">MKRLIPLLLCLLPLGTAAQNNSTHFIRPPYLHRGDTVGIVSPAGKLPQKIDTAKIRARFEAWGLHPKFGQFWDCRKEPYFAATDRQRAEDLQRMIDDPSVKAILAGRGGYGSVRLLPLVDFSPLRKNPKWIIGFSDITTLHLVMRRLGIESIHGPMLTGFHFDQLQESSSVESLRKALFGEMSRIHTKPHPLNRHGVARGRLAGGNLTMICAANGTPEALKTDTPTVLLIEEVGEAAYRIDRMMQSLERCGVLRNVRAVLVGHFTRTSDCSGFGVPNAEAIIARYLRDLGIPVVFGFPAGHEEPNFALYMGREVSVRVDQTGASIDFLTAE</sequence>
<keyword evidence="2" id="KW-0121">Carboxypeptidase</keyword>
<dbReference type="PANTHER" id="PTHR30237">
    <property type="entry name" value="MURAMOYLTETRAPEPTIDE CARBOXYPEPTIDASE"/>
    <property type="match status" value="1"/>
</dbReference>
<feature type="signal peptide" evidence="7">
    <location>
        <begin position="1"/>
        <end position="18"/>
    </location>
</feature>
<dbReference type="GO" id="GO:0004180">
    <property type="term" value="F:carboxypeptidase activity"/>
    <property type="evidence" value="ECO:0007669"/>
    <property type="project" value="UniProtKB-KW"/>
</dbReference>
<evidence type="ECO:0000256" key="7">
    <source>
        <dbReference type="SAM" id="SignalP"/>
    </source>
</evidence>
<evidence type="ECO:0000313" key="10">
    <source>
        <dbReference type="EMBL" id="HIY69127.1"/>
    </source>
</evidence>
<evidence type="ECO:0000256" key="1">
    <source>
        <dbReference type="ARBA" id="ARBA00010233"/>
    </source>
</evidence>
<evidence type="ECO:0000256" key="2">
    <source>
        <dbReference type="ARBA" id="ARBA00022645"/>
    </source>
</evidence>
<reference evidence="10" key="2">
    <citation type="submission" date="2021-04" db="EMBL/GenBank/DDBJ databases">
        <authorList>
            <person name="Gilroy R."/>
        </authorList>
    </citation>
    <scope>NUCLEOTIDE SEQUENCE</scope>
    <source>
        <strain evidence="10">5134</strain>
    </source>
</reference>
<evidence type="ECO:0000256" key="4">
    <source>
        <dbReference type="ARBA" id="ARBA00022801"/>
    </source>
</evidence>
<reference evidence="10" key="1">
    <citation type="journal article" date="2021" name="PeerJ">
        <title>Extensive microbial diversity within the chicken gut microbiome revealed by metagenomics and culture.</title>
        <authorList>
            <person name="Gilroy R."/>
            <person name="Ravi A."/>
            <person name="Getino M."/>
            <person name="Pursley I."/>
            <person name="Horton D.L."/>
            <person name="Alikhan N.F."/>
            <person name="Baker D."/>
            <person name="Gharbi K."/>
            <person name="Hall N."/>
            <person name="Watson M."/>
            <person name="Adriaenssens E.M."/>
            <person name="Foster-Nyarko E."/>
            <person name="Jarju S."/>
            <person name="Secka A."/>
            <person name="Antonio M."/>
            <person name="Oren A."/>
            <person name="Chaudhuri R.R."/>
            <person name="La Ragione R."/>
            <person name="Hildebrand F."/>
            <person name="Pallen M.J."/>
        </authorList>
    </citation>
    <scope>NUCLEOTIDE SEQUENCE</scope>
    <source>
        <strain evidence="10">5134</strain>
    </source>
</reference>
<dbReference type="Proteomes" id="UP000886844">
    <property type="component" value="Unassembled WGS sequence"/>
</dbReference>
<evidence type="ECO:0000256" key="6">
    <source>
        <dbReference type="PIRSR" id="PIRSR028757-1"/>
    </source>
</evidence>
<protein>
    <submittedName>
        <fullName evidence="10">LD-carboxypeptidase</fullName>
    </submittedName>
</protein>
<accession>A0A9D1Z0G0</accession>
<comment type="similarity">
    <text evidence="1">Belongs to the peptidase S66 family.</text>
</comment>
<dbReference type="InterPro" id="IPR027461">
    <property type="entry name" value="Carboxypeptidase_A_C_sf"/>
</dbReference>
<dbReference type="EMBL" id="DXDA01000056">
    <property type="protein sequence ID" value="HIY69127.1"/>
    <property type="molecule type" value="Genomic_DNA"/>
</dbReference>
<dbReference type="SUPFAM" id="SSF141986">
    <property type="entry name" value="LD-carboxypeptidase A C-terminal domain-like"/>
    <property type="match status" value="1"/>
</dbReference>
<evidence type="ECO:0000259" key="9">
    <source>
        <dbReference type="Pfam" id="PF17676"/>
    </source>
</evidence>
<dbReference type="PANTHER" id="PTHR30237:SF2">
    <property type="entry name" value="MUREIN TETRAPEPTIDE CARBOXYPEPTIDASE"/>
    <property type="match status" value="1"/>
</dbReference>
<feature type="active site" description="Nucleophile" evidence="6">
    <location>
        <position position="135"/>
    </location>
</feature>
<dbReference type="CDD" id="cd07025">
    <property type="entry name" value="Peptidase_S66"/>
    <property type="match status" value="1"/>
</dbReference>
<dbReference type="AlphaFoldDB" id="A0A9D1Z0G0"/>
<evidence type="ECO:0000313" key="11">
    <source>
        <dbReference type="Proteomes" id="UP000886844"/>
    </source>
</evidence>
<dbReference type="SUPFAM" id="SSF52317">
    <property type="entry name" value="Class I glutamine amidotransferase-like"/>
    <property type="match status" value="1"/>
</dbReference>
<dbReference type="Pfam" id="PF02016">
    <property type="entry name" value="Peptidase_S66"/>
    <property type="match status" value="1"/>
</dbReference>
<feature type="domain" description="LD-carboxypeptidase N-terminal" evidence="8">
    <location>
        <begin position="37"/>
        <end position="154"/>
    </location>
</feature>
<dbReference type="InterPro" id="IPR040449">
    <property type="entry name" value="Peptidase_S66_N"/>
</dbReference>
<feature type="domain" description="LD-carboxypeptidase C-terminal" evidence="9">
    <location>
        <begin position="199"/>
        <end position="315"/>
    </location>
</feature>
<evidence type="ECO:0000259" key="8">
    <source>
        <dbReference type="Pfam" id="PF02016"/>
    </source>
</evidence>
<evidence type="ECO:0000256" key="3">
    <source>
        <dbReference type="ARBA" id="ARBA00022670"/>
    </source>
</evidence>
<keyword evidence="4" id="KW-0378">Hydrolase</keyword>
<proteinExistence type="inferred from homology"/>
<feature type="active site" description="Charge relay system" evidence="6">
    <location>
        <position position="301"/>
    </location>
</feature>
<evidence type="ECO:0000256" key="5">
    <source>
        <dbReference type="ARBA" id="ARBA00022825"/>
    </source>
</evidence>
<dbReference type="PIRSF" id="PIRSF028757">
    <property type="entry name" value="LD-carboxypeptidase"/>
    <property type="match status" value="1"/>
</dbReference>
<dbReference type="Gene3D" id="3.50.30.60">
    <property type="entry name" value="LD-carboxypeptidase A C-terminal domain-like"/>
    <property type="match status" value="1"/>
</dbReference>
<dbReference type="Pfam" id="PF17676">
    <property type="entry name" value="Peptidase_S66C"/>
    <property type="match status" value="1"/>
</dbReference>
<dbReference type="InterPro" id="IPR040921">
    <property type="entry name" value="Peptidase_S66C"/>
</dbReference>
<keyword evidence="7" id="KW-0732">Signal</keyword>
<dbReference type="GO" id="GO:0008236">
    <property type="term" value="F:serine-type peptidase activity"/>
    <property type="evidence" value="ECO:0007669"/>
    <property type="project" value="UniProtKB-KW"/>
</dbReference>